<reference evidence="3 4" key="1">
    <citation type="submission" date="2024-12" db="EMBL/GenBank/DDBJ databases">
        <authorList>
            <person name="Lee Y."/>
        </authorList>
    </citation>
    <scope>NUCLEOTIDE SEQUENCE [LARGE SCALE GENOMIC DNA]</scope>
    <source>
        <strain evidence="3 4">03SUJ4</strain>
    </source>
</reference>
<dbReference type="InterPro" id="IPR007963">
    <property type="entry name" value="Peptidase_M61_catalytic"/>
</dbReference>
<feature type="domain" description="PDZ" evidence="2">
    <location>
        <begin position="514"/>
        <end position="600"/>
    </location>
</feature>
<evidence type="ECO:0000256" key="1">
    <source>
        <dbReference type="SAM" id="SignalP"/>
    </source>
</evidence>
<accession>A0ABW9KKH9</accession>
<gene>
    <name evidence="3" type="ORF">ACK2TP_11030</name>
</gene>
<feature type="chain" id="PRO_5045341955" evidence="1">
    <location>
        <begin position="23"/>
        <end position="644"/>
    </location>
</feature>
<keyword evidence="1" id="KW-0732">Signal</keyword>
<dbReference type="Gene3D" id="1.10.390.10">
    <property type="entry name" value="Neutral Protease Domain 2"/>
    <property type="match status" value="1"/>
</dbReference>
<dbReference type="Gene3D" id="2.60.40.3650">
    <property type="match status" value="1"/>
</dbReference>
<comment type="caution">
    <text evidence="3">The sequence shown here is derived from an EMBL/GenBank/DDBJ whole genome shotgun (WGS) entry which is preliminary data.</text>
</comment>
<dbReference type="PROSITE" id="PS50106">
    <property type="entry name" value="PDZ"/>
    <property type="match status" value="1"/>
</dbReference>
<dbReference type="Pfam" id="PF05299">
    <property type="entry name" value="Peptidase_M61"/>
    <property type="match status" value="1"/>
</dbReference>
<dbReference type="InterPro" id="IPR027268">
    <property type="entry name" value="Peptidase_M4/M1_CTD_sf"/>
</dbReference>
<sequence>MKTAVALAATLLLACAAPLASAQTPIQITADLTEGYRHLYHAEIDLPVKAGPATFITPRWIPGTHAPGGPLADITGVVFTANGQTLAWRRDDVNLAEFHVEIPRGVTSIHVHLDSITSNRVTRNMSVLEWERLMLYPANVPVKNIAIQPSVTVPAGWGTGTALKPVGTIPTPPTTGVNEDAHRPQASAVTTKYAVTNVEQLEDSPVITGKYFHEYTLAPEIKPAHFLDVVSDSPNDVNLRPKTLNAINNLVREADANYASHHYFEYHFLLTLSDVAGGEGLEHGQSSDNGVGEKGFSDDAHQLAEADLLAHEFTHSWNGKYRRPARLYQPDFATPQQGDLMWVYEGMTQYWGNVLAARAGLKTQAQYRDLLAASAAQLDYKAGRDWRPTEDTAVAGSLIRGGNSEWVNWRRGQDYYQEGELVWLDADTTIRKLTNNQKSLDDFVKIFLGKGGNTGPLIVGYEFPELVADLNQVVPYDWAKFLSDRIRSINVRADLEGIDQGGYKLVYQDKPSASEKLMEEAHGRRTAGTNVWYSLGMRLNERGQIGDVRYGGPSDQAKLAPSMTLLAVNGKPYSGDTLREAIRASKTDTNPIHLLVQQEDAVFPIDIDYHDGERFPVMVRVEGTSDYLDDITKPRTTAPAGSQQ</sequence>
<proteinExistence type="predicted"/>
<organism evidence="3 4">
    <name type="scientific">Terriglobus aquaticus</name>
    <dbReference type="NCBI Taxonomy" id="940139"/>
    <lineage>
        <taxon>Bacteria</taxon>
        <taxon>Pseudomonadati</taxon>
        <taxon>Acidobacteriota</taxon>
        <taxon>Terriglobia</taxon>
        <taxon>Terriglobales</taxon>
        <taxon>Acidobacteriaceae</taxon>
        <taxon>Terriglobus</taxon>
    </lineage>
</organism>
<feature type="signal peptide" evidence="1">
    <location>
        <begin position="1"/>
        <end position="22"/>
    </location>
</feature>
<dbReference type="PROSITE" id="PS51257">
    <property type="entry name" value="PROKAR_LIPOPROTEIN"/>
    <property type="match status" value="1"/>
</dbReference>
<dbReference type="RefSeq" id="WP_344688193.1">
    <property type="nucleotide sequence ID" value="NZ_BAABBH010000001.1"/>
</dbReference>
<dbReference type="InterPro" id="IPR001478">
    <property type="entry name" value="PDZ"/>
</dbReference>
<evidence type="ECO:0000313" key="4">
    <source>
        <dbReference type="Proteomes" id="UP001634747"/>
    </source>
</evidence>
<dbReference type="SUPFAM" id="SSF50156">
    <property type="entry name" value="PDZ domain-like"/>
    <property type="match status" value="1"/>
</dbReference>
<keyword evidence="4" id="KW-1185">Reference proteome</keyword>
<dbReference type="Gene3D" id="2.30.42.10">
    <property type="match status" value="1"/>
</dbReference>
<evidence type="ECO:0000313" key="3">
    <source>
        <dbReference type="EMBL" id="MFN2976295.1"/>
    </source>
</evidence>
<dbReference type="Proteomes" id="UP001634747">
    <property type="component" value="Unassembled WGS sequence"/>
</dbReference>
<dbReference type="Pfam" id="PF17899">
    <property type="entry name" value="Peptidase_M61_N"/>
    <property type="match status" value="1"/>
</dbReference>
<dbReference type="InterPro" id="IPR036034">
    <property type="entry name" value="PDZ_sf"/>
</dbReference>
<dbReference type="PIRSF" id="PIRSF016493">
    <property type="entry name" value="Glycyl_aminpptds"/>
    <property type="match status" value="1"/>
</dbReference>
<evidence type="ECO:0000259" key="2">
    <source>
        <dbReference type="PROSITE" id="PS50106"/>
    </source>
</evidence>
<name>A0ABW9KKH9_9BACT</name>
<dbReference type="InterPro" id="IPR024191">
    <property type="entry name" value="Peptidase_M61"/>
</dbReference>
<dbReference type="InterPro" id="IPR040756">
    <property type="entry name" value="Peptidase_M61_N"/>
</dbReference>
<dbReference type="EMBL" id="JBJYXY010000001">
    <property type="protein sequence ID" value="MFN2976295.1"/>
    <property type="molecule type" value="Genomic_DNA"/>
</dbReference>
<protein>
    <submittedName>
        <fullName evidence="3">M61 family peptidase</fullName>
    </submittedName>
</protein>
<dbReference type="SMART" id="SM00228">
    <property type="entry name" value="PDZ"/>
    <property type="match status" value="1"/>
</dbReference>